<dbReference type="AlphaFoldDB" id="A0AAX3E267"/>
<dbReference type="Proteomes" id="UP001163166">
    <property type="component" value="Chromosome"/>
</dbReference>
<organism evidence="1 2">
    <name type="scientific">Rhodopseudomonas palustris</name>
    <dbReference type="NCBI Taxonomy" id="1076"/>
    <lineage>
        <taxon>Bacteria</taxon>
        <taxon>Pseudomonadati</taxon>
        <taxon>Pseudomonadota</taxon>
        <taxon>Alphaproteobacteria</taxon>
        <taxon>Hyphomicrobiales</taxon>
        <taxon>Nitrobacteraceae</taxon>
        <taxon>Rhodopseudomonas</taxon>
    </lineage>
</organism>
<proteinExistence type="predicted"/>
<gene>
    <name evidence="1" type="ORF">KQX62_07135</name>
</gene>
<sequence>MTQAAFETPIDDTGEALVGPWRQPRQMLHAQVYDSHASIHDDATAQKLGFKGGTIEGPTHFSQFAPLCERLWGKEWFETGCISAHYRNAAFEGEDVQAIVDKPAAGGRDTTIRMVKRDGTEVLRGTVSVGRDAPASALDVRLTELKPLVNPVILRDVSVGMTTKTQAARMDHDQVMGELYPFSLAQKLEVITEPSPYYRPGGASPWGKAIIPLEMLSVLFQYLSKQDGLPVRGPVVGLFADQEIRLIHGPLFVGEPYRIERKVVALSGSKRTESMWVRSEAYDATGRLVATMLLNSATLKDSYAPYAQEYAALYPTG</sequence>
<evidence type="ECO:0000313" key="1">
    <source>
        <dbReference type="EMBL" id="UYO41069.1"/>
    </source>
</evidence>
<protein>
    <recommendedName>
        <fullName evidence="3">N-terminal of MaoC-like dehydratase domain-containing protein</fullName>
    </recommendedName>
</protein>
<reference evidence="1" key="1">
    <citation type="journal article" date="2022" name="Biol. Control">
        <title>In silico genomic analysis of Rhodopseudomonas palustris strains revealed potential biocontrol agents and crop yield enhancers.</title>
        <authorList>
            <person name="Surachat K."/>
            <person name="Kantachote D."/>
            <person name="Deachamag P."/>
            <person name="Wonglapsuwan M."/>
        </authorList>
    </citation>
    <scope>NUCLEOTIDE SEQUENCE</scope>
    <source>
        <strain evidence="1">TLS06</strain>
    </source>
</reference>
<dbReference type="CDD" id="cd03440">
    <property type="entry name" value="hot_dog"/>
    <property type="match status" value="1"/>
</dbReference>
<dbReference type="EMBL" id="CP076676">
    <property type="protein sequence ID" value="UYO41069.1"/>
    <property type="molecule type" value="Genomic_DNA"/>
</dbReference>
<dbReference type="RefSeq" id="WP_264075905.1">
    <property type="nucleotide sequence ID" value="NZ_CP076676.1"/>
</dbReference>
<evidence type="ECO:0008006" key="3">
    <source>
        <dbReference type="Google" id="ProtNLM"/>
    </source>
</evidence>
<dbReference type="SUPFAM" id="SSF54637">
    <property type="entry name" value="Thioesterase/thiol ester dehydrase-isomerase"/>
    <property type="match status" value="2"/>
</dbReference>
<dbReference type="Gene3D" id="3.10.129.10">
    <property type="entry name" value="Hotdog Thioesterase"/>
    <property type="match status" value="1"/>
</dbReference>
<name>A0AAX3E267_RHOPL</name>
<evidence type="ECO:0000313" key="2">
    <source>
        <dbReference type="Proteomes" id="UP001163166"/>
    </source>
</evidence>
<accession>A0AAX3E267</accession>
<dbReference type="InterPro" id="IPR029069">
    <property type="entry name" value="HotDog_dom_sf"/>
</dbReference>